<sequence>MLDGCVARRQKKKRPPFGLPKRIVLLATPEGWRHSILTVDGGMVCGRLSNELLDPEVALDAAATLLKECARDFHDNLVEVTWDPRQEPWTWTGEVIPVSGDEAVSADSGG</sequence>
<protein>
    <submittedName>
        <fullName evidence="1">Uncharacterized protein</fullName>
    </submittedName>
</protein>
<keyword evidence="2" id="KW-1185">Reference proteome</keyword>
<dbReference type="HOGENOM" id="CLU_2169749_0_0_11"/>
<organism evidence="1 2">
    <name type="scientific">Streptomyces vietnamensis</name>
    <dbReference type="NCBI Taxonomy" id="362257"/>
    <lineage>
        <taxon>Bacteria</taxon>
        <taxon>Bacillati</taxon>
        <taxon>Actinomycetota</taxon>
        <taxon>Actinomycetes</taxon>
        <taxon>Kitasatosporales</taxon>
        <taxon>Streptomycetaceae</taxon>
        <taxon>Streptomyces</taxon>
    </lineage>
</organism>
<dbReference type="EMBL" id="CP010407">
    <property type="protein sequence ID" value="AJF63237.1"/>
    <property type="molecule type" value="Genomic_DNA"/>
</dbReference>
<dbReference type="KEGG" id="svt:SVTN_00505"/>
<dbReference type="AlphaFoldDB" id="A0A0B5HY42"/>
<evidence type="ECO:0000313" key="2">
    <source>
        <dbReference type="Proteomes" id="UP000031774"/>
    </source>
</evidence>
<proteinExistence type="predicted"/>
<accession>A0A0B5HY42</accession>
<evidence type="ECO:0000313" key="1">
    <source>
        <dbReference type="EMBL" id="AJF63237.1"/>
    </source>
</evidence>
<reference evidence="1 2" key="1">
    <citation type="submission" date="2014-12" db="EMBL/GenBank/DDBJ databases">
        <title>Complete genome sequence of Streptomyces vietnamensis strain GIMV4.0001, a genetic manipulable producer of the benzoisochromanequinone antibiotic granaticin.</title>
        <authorList>
            <person name="Deng M.R."/>
            <person name="Guo J."/>
            <person name="Ma L.Y."/>
            <person name="Feng G.D."/>
            <person name="Mo C.Y."/>
            <person name="Zhu H.H."/>
        </authorList>
    </citation>
    <scope>NUCLEOTIDE SEQUENCE [LARGE SCALE GENOMIC DNA]</scope>
    <source>
        <strain evidence="2">GIMV4.0001</strain>
    </source>
</reference>
<gene>
    <name evidence="1" type="ORF">SVTN_00505</name>
</gene>
<dbReference type="Proteomes" id="UP000031774">
    <property type="component" value="Chromosome"/>
</dbReference>
<name>A0A0B5HY42_9ACTN</name>